<evidence type="ECO:0000256" key="1">
    <source>
        <dbReference type="SAM" id="Phobius"/>
    </source>
</evidence>
<name>W8YVL6_BACTU</name>
<keyword evidence="1" id="KW-0812">Transmembrane</keyword>
<protein>
    <submittedName>
        <fullName evidence="2">Uncharacterized protein</fullName>
    </submittedName>
</protein>
<feature type="transmembrane region" description="Helical" evidence="1">
    <location>
        <begin position="21"/>
        <end position="45"/>
    </location>
</feature>
<keyword evidence="1" id="KW-0472">Membrane</keyword>
<keyword evidence="1" id="KW-1133">Transmembrane helix</keyword>
<gene>
    <name evidence="2" type="ORF">BTDB27_000967</name>
</gene>
<proteinExistence type="predicted"/>
<dbReference type="AlphaFoldDB" id="W8YVL6"/>
<organism evidence="2">
    <name type="scientific">Bacillus thuringiensis DB27</name>
    <dbReference type="NCBI Taxonomy" id="1431339"/>
    <lineage>
        <taxon>Bacteria</taxon>
        <taxon>Bacillati</taxon>
        <taxon>Bacillota</taxon>
        <taxon>Bacilli</taxon>
        <taxon>Bacillales</taxon>
        <taxon>Bacillaceae</taxon>
        <taxon>Bacillus</taxon>
        <taxon>Bacillus cereus group</taxon>
    </lineage>
</organism>
<dbReference type="EMBL" id="HG810016">
    <property type="protein sequence ID" value="CDN34625.1"/>
    <property type="molecule type" value="Genomic_DNA"/>
</dbReference>
<sequence>MKTLFFKEVALEELNSHGTDFWTGVGIGTGVVGAVAAVAGVLIAVT</sequence>
<dbReference type="Proteomes" id="UP000030682">
    <property type="component" value="Unassembled WGS sequence"/>
</dbReference>
<evidence type="ECO:0000313" key="2">
    <source>
        <dbReference type="EMBL" id="CDN34625.1"/>
    </source>
</evidence>
<reference evidence="2" key="2">
    <citation type="submission" date="2014-01" db="EMBL/GenBank/DDBJ databases">
        <authorList>
            <person name="Aslett M."/>
        </authorList>
    </citation>
    <scope>NUCLEOTIDE SEQUENCE [LARGE SCALE GENOMIC DNA]</scope>
    <source>
        <strain evidence="2">DB27</strain>
    </source>
</reference>
<dbReference type="RefSeq" id="WP_196231806.1">
    <property type="nucleotide sequence ID" value="NZ_HG810016.1"/>
</dbReference>
<reference evidence="2" key="1">
    <citation type="submission" date="2014-01" db="EMBL/GenBank/DDBJ databases">
        <title>Draft genome sequence of highly nematicidal Bacillus thuringiensis DB27.</title>
        <authorList>
            <person name="Iatsenko I."/>
            <person name="Pickard D."/>
            <person name="Corton C."/>
            <person name="Dougan G."/>
            <person name="Sommer R.J."/>
        </authorList>
    </citation>
    <scope>NUCLEOTIDE SEQUENCE [LARGE SCALE GENOMIC DNA]</scope>
    <source>
        <strain evidence="2">DB27</strain>
    </source>
</reference>
<dbReference type="HOGENOM" id="CLU_209273_1_0_9"/>
<accession>W8YVL6</accession>